<evidence type="ECO:0000313" key="4">
    <source>
        <dbReference type="RefSeq" id="XP_013773003.2"/>
    </source>
</evidence>
<dbReference type="RefSeq" id="XP_013773003.2">
    <property type="nucleotide sequence ID" value="XM_013917549.2"/>
</dbReference>
<accession>A0ABM1S8H5</accession>
<reference evidence="4 5" key="1">
    <citation type="submission" date="2025-05" db="UniProtKB">
        <authorList>
            <consortium name="RefSeq"/>
        </authorList>
    </citation>
    <scope>IDENTIFICATION</scope>
    <source>
        <tissue evidence="4 5">Muscle</tissue>
    </source>
</reference>
<dbReference type="SUPFAM" id="SSF52540">
    <property type="entry name" value="P-loop containing nucleoside triphosphate hydrolases"/>
    <property type="match status" value="1"/>
</dbReference>
<dbReference type="Proteomes" id="UP000694941">
    <property type="component" value="Unplaced"/>
</dbReference>
<feature type="transmembrane region" description="Helical" evidence="1">
    <location>
        <begin position="27"/>
        <end position="47"/>
    </location>
</feature>
<dbReference type="InterPro" id="IPR000863">
    <property type="entry name" value="Sulfotransferase_dom"/>
</dbReference>
<dbReference type="InterPro" id="IPR027417">
    <property type="entry name" value="P-loop_NTPase"/>
</dbReference>
<protein>
    <submittedName>
        <fullName evidence="4 5">Carbohydrate sulfotransferase 1-like isoform X1</fullName>
    </submittedName>
</protein>
<gene>
    <name evidence="4 5 6" type="primary">LOC106458093</name>
</gene>
<keyword evidence="1" id="KW-1133">Transmembrane helix</keyword>
<keyword evidence="3" id="KW-1185">Reference proteome</keyword>
<evidence type="ECO:0000313" key="3">
    <source>
        <dbReference type="Proteomes" id="UP000694941"/>
    </source>
</evidence>
<feature type="domain" description="Sulfotransferase" evidence="2">
    <location>
        <begin position="70"/>
        <end position="355"/>
    </location>
</feature>
<dbReference type="RefSeq" id="XP_022239929.1">
    <property type="nucleotide sequence ID" value="XM_022384221.1"/>
</dbReference>
<organism evidence="3 6">
    <name type="scientific">Limulus polyphemus</name>
    <name type="common">Atlantic horseshoe crab</name>
    <dbReference type="NCBI Taxonomy" id="6850"/>
    <lineage>
        <taxon>Eukaryota</taxon>
        <taxon>Metazoa</taxon>
        <taxon>Ecdysozoa</taxon>
        <taxon>Arthropoda</taxon>
        <taxon>Chelicerata</taxon>
        <taxon>Merostomata</taxon>
        <taxon>Xiphosura</taxon>
        <taxon>Limulidae</taxon>
        <taxon>Limulus</taxon>
    </lineage>
</organism>
<name>A0ABM1S8H5_LIMPO</name>
<sequence length="384" mass="44951">MYFTFTELCRASLNNRLPLLSIRSRRTIAICCSIVFIATFTLTVHTVKRQNYSFLNFAFTTSSPPPKELHVILMTYARGGSSFLGDLLQSHPSVFYLFEPLHYFGSEIVLPQIPTSRQFLSDIFRCNFKNWDSFMIWAKQNVEYKNLQRNNRFWTACSLGKNQKKCYDVHFITSFCQRYLIKVVKAIRFSLNQVEEILEKNKDLNLKIIHMIRDPRGIMKSRLMEKAVIVWCQKSLCSDSRSLCTQITDDLTYACEIKAKFPGKYKLLRYEDLAQKPLETARDIFQFLGEKSLPEEVTKFLASHTKVTKFPVTKEKLLWEYTTFRNSSATAVSWVKELPFDSILKIQSNCKDVFNRMSYINLNTFSQINYTIPFKETFDENNVC</sequence>
<dbReference type="PANTHER" id="PTHR10704:SF44">
    <property type="entry name" value="LD35051P-RELATED"/>
    <property type="match status" value="1"/>
</dbReference>
<evidence type="ECO:0000259" key="2">
    <source>
        <dbReference type="Pfam" id="PF00685"/>
    </source>
</evidence>
<dbReference type="RefSeq" id="XP_022239930.1">
    <property type="nucleotide sequence ID" value="XM_022384222.1"/>
</dbReference>
<evidence type="ECO:0000256" key="1">
    <source>
        <dbReference type="SAM" id="Phobius"/>
    </source>
</evidence>
<proteinExistence type="predicted"/>
<keyword evidence="1" id="KW-0472">Membrane</keyword>
<dbReference type="GeneID" id="106458093"/>
<dbReference type="PANTHER" id="PTHR10704">
    <property type="entry name" value="CARBOHYDRATE SULFOTRANSFERASE"/>
    <property type="match status" value="1"/>
</dbReference>
<dbReference type="InterPro" id="IPR051135">
    <property type="entry name" value="Gal/GlcNAc/GalNAc_ST"/>
</dbReference>
<keyword evidence="1" id="KW-0812">Transmembrane</keyword>
<dbReference type="Pfam" id="PF00685">
    <property type="entry name" value="Sulfotransfer_1"/>
    <property type="match status" value="1"/>
</dbReference>
<evidence type="ECO:0000313" key="6">
    <source>
        <dbReference type="RefSeq" id="XP_022239930.1"/>
    </source>
</evidence>
<dbReference type="Gene3D" id="3.40.50.300">
    <property type="entry name" value="P-loop containing nucleotide triphosphate hydrolases"/>
    <property type="match status" value="1"/>
</dbReference>
<evidence type="ECO:0000313" key="5">
    <source>
        <dbReference type="RefSeq" id="XP_022239929.1"/>
    </source>
</evidence>